<feature type="repeat" description="PPR" evidence="2">
    <location>
        <begin position="205"/>
        <end position="239"/>
    </location>
</feature>
<dbReference type="NCBIfam" id="TIGR00756">
    <property type="entry name" value="PPR"/>
    <property type="match status" value="6"/>
</dbReference>
<dbReference type="Proteomes" id="UP001497512">
    <property type="component" value="Chromosome 13"/>
</dbReference>
<dbReference type="PANTHER" id="PTHR47926">
    <property type="entry name" value="PENTATRICOPEPTIDE REPEAT-CONTAINING PROTEIN"/>
    <property type="match status" value="1"/>
</dbReference>
<evidence type="ECO:0000256" key="1">
    <source>
        <dbReference type="ARBA" id="ARBA00022737"/>
    </source>
</evidence>
<dbReference type="SUPFAM" id="SSF48452">
    <property type="entry name" value="TPR-like"/>
    <property type="match status" value="1"/>
</dbReference>
<feature type="repeat" description="PPR" evidence="2">
    <location>
        <begin position="102"/>
        <end position="136"/>
    </location>
</feature>
<protein>
    <recommendedName>
        <fullName evidence="3">DYW domain-containing protein</fullName>
    </recommendedName>
</protein>
<proteinExistence type="predicted"/>
<dbReference type="InterPro" id="IPR046960">
    <property type="entry name" value="PPR_At4g14850-like_plant"/>
</dbReference>
<dbReference type="PROSITE" id="PS51375">
    <property type="entry name" value="PPR"/>
    <property type="match status" value="7"/>
</dbReference>
<dbReference type="Pfam" id="PF13041">
    <property type="entry name" value="PPR_2"/>
    <property type="match status" value="3"/>
</dbReference>
<dbReference type="Pfam" id="PF14432">
    <property type="entry name" value="DYW_deaminase"/>
    <property type="match status" value="1"/>
</dbReference>
<dbReference type="Pfam" id="PF01535">
    <property type="entry name" value="PPR"/>
    <property type="match status" value="5"/>
</dbReference>
<feature type="repeat" description="PPR" evidence="2">
    <location>
        <begin position="272"/>
        <end position="306"/>
    </location>
</feature>
<accession>A0ABP0TNL4</accession>
<dbReference type="InterPro" id="IPR002885">
    <property type="entry name" value="PPR_rpt"/>
</dbReference>
<feature type="repeat" description="PPR" evidence="2">
    <location>
        <begin position="172"/>
        <end position="202"/>
    </location>
</feature>
<gene>
    <name evidence="4" type="ORF">CSSPTR1EN2_LOCUS5768</name>
</gene>
<dbReference type="EMBL" id="OZ019905">
    <property type="protein sequence ID" value="CAK9201160.1"/>
    <property type="molecule type" value="Genomic_DNA"/>
</dbReference>
<feature type="repeat" description="PPR" evidence="2">
    <location>
        <begin position="342"/>
        <end position="372"/>
    </location>
</feature>
<evidence type="ECO:0000256" key="2">
    <source>
        <dbReference type="PROSITE-ProRule" id="PRU00708"/>
    </source>
</evidence>
<name>A0ABP0TNL4_9BRYO</name>
<dbReference type="InterPro" id="IPR032867">
    <property type="entry name" value="DYW_dom"/>
</dbReference>
<evidence type="ECO:0000313" key="5">
    <source>
        <dbReference type="Proteomes" id="UP001497512"/>
    </source>
</evidence>
<dbReference type="InterPro" id="IPR011990">
    <property type="entry name" value="TPR-like_helical_dom_sf"/>
</dbReference>
<feature type="domain" description="DYW" evidence="3">
    <location>
        <begin position="588"/>
        <end position="681"/>
    </location>
</feature>
<dbReference type="Gene3D" id="1.25.40.10">
    <property type="entry name" value="Tetratricopeptide repeat domain"/>
    <property type="match status" value="5"/>
</dbReference>
<keyword evidence="5" id="KW-1185">Reference proteome</keyword>
<feature type="repeat" description="PPR" evidence="2">
    <location>
        <begin position="373"/>
        <end position="407"/>
    </location>
</feature>
<organism evidence="4 5">
    <name type="scientific">Sphagnum troendelagicum</name>
    <dbReference type="NCBI Taxonomy" id="128251"/>
    <lineage>
        <taxon>Eukaryota</taxon>
        <taxon>Viridiplantae</taxon>
        <taxon>Streptophyta</taxon>
        <taxon>Embryophyta</taxon>
        <taxon>Bryophyta</taxon>
        <taxon>Sphagnophytina</taxon>
        <taxon>Sphagnopsida</taxon>
        <taxon>Sphagnales</taxon>
        <taxon>Sphagnaceae</taxon>
        <taxon>Sphagnum</taxon>
    </lineage>
</organism>
<evidence type="ECO:0000313" key="4">
    <source>
        <dbReference type="EMBL" id="CAK9201160.1"/>
    </source>
</evidence>
<dbReference type="InterPro" id="IPR046848">
    <property type="entry name" value="E_motif"/>
</dbReference>
<dbReference type="Pfam" id="PF20431">
    <property type="entry name" value="E_motif"/>
    <property type="match status" value="1"/>
</dbReference>
<keyword evidence="1" id="KW-0677">Repeat</keyword>
<evidence type="ECO:0000259" key="3">
    <source>
        <dbReference type="Pfam" id="PF14432"/>
    </source>
</evidence>
<feature type="repeat" description="PPR" evidence="2">
    <location>
        <begin position="408"/>
        <end position="438"/>
    </location>
</feature>
<sequence length="681" mass="76560">MHRCVISTMFGSCFWLFKQPLVPTPHLGPSHFPLRFFIPFVQVLNACAGLMALDDGLRIHVQIIQSGCESDLYVGNSLIDMYAKCGGIDYAWLVFSKMPIRNVISWNAMILGLVKCGQEQKAMELFLQMQHGGVAPDRVTFVGLLHACARVAVLKHGKQIHEQIIQSGFESDLFVGSSLIDMYAKCGSIEDAQRVFDRMPTRDSHGFVANSLVDMYAKCGSIEDARQVFDRMPRRDVVAWNAMIFGYVKYMYAKCGSIEDALEVFDRMHTRDAVAWTTMILGYVKCGQGKNALELFHKMLYEGVEPTPATFMAVLSACASVVALEEGRLVHEYISQSGWESDLFVGSSLIDMYAKCGSVEYALRVFNKMPRHDLISWNTMLGGYAMHGHGKEAVEHFEQMWDRSVEIDKVTFICLLSACNHAGLVEEGLQFFESMKSVYGISATVEHYACMVDLLGRAGHLAEAEDLIKVMHCEPNAPVWRALLGACRVHGNIEIGEHAAKKVIELDPGDAAGYVLLSNIYAAAGKWNLSSNIQQQRLERGVNKQPGCTWIEVNHELHSFTVDDRDHPQISEIHAELSRLSKQMNDIGYVPDTKFVLHDVEEEEKLVQLCYHSEKLAIAFGLISTPPGTTLRIFKNLRVCDDCHTATKFIAKMVEREIIVRDANRFHHFNKDGLCSCRDYW</sequence>
<reference evidence="4" key="1">
    <citation type="submission" date="2024-02" db="EMBL/GenBank/DDBJ databases">
        <authorList>
            <consortium name="ELIXIR-Norway"/>
            <consortium name="Elixir Norway"/>
        </authorList>
    </citation>
    <scope>NUCLEOTIDE SEQUENCE</scope>
</reference>